<proteinExistence type="predicted"/>
<dbReference type="InterPro" id="IPR015915">
    <property type="entry name" value="Kelch-typ_b-propeller"/>
</dbReference>
<protein>
    <submittedName>
        <fullName evidence="2">Galactose oxidase</fullName>
    </submittedName>
</protein>
<dbReference type="SMART" id="SM00612">
    <property type="entry name" value="Kelch"/>
    <property type="match status" value="4"/>
</dbReference>
<dbReference type="InterPro" id="IPR006652">
    <property type="entry name" value="Kelch_1"/>
</dbReference>
<dbReference type="Pfam" id="PF24681">
    <property type="entry name" value="Kelch_KLHDC2_KLHL20_DRC7"/>
    <property type="match status" value="1"/>
</dbReference>
<dbReference type="PANTHER" id="PTHR46375:SF3">
    <property type="entry name" value="KELCH REPEAT AND BTB DOMAIN-CONTAINING PROTEIN 13"/>
    <property type="match status" value="1"/>
</dbReference>
<evidence type="ECO:0000256" key="1">
    <source>
        <dbReference type="SAM" id="SignalP"/>
    </source>
</evidence>
<dbReference type="Proteomes" id="UP000554235">
    <property type="component" value="Unassembled WGS sequence"/>
</dbReference>
<reference evidence="2 3" key="1">
    <citation type="submission" date="2020-01" db="EMBL/GenBank/DDBJ databases">
        <title>Identification and distribution of gene clusters putatively required for synthesis of sphingolipid metabolism inhibitors in phylogenetically diverse species of the filamentous fungus Fusarium.</title>
        <authorList>
            <person name="Kim H.-S."/>
            <person name="Busman M."/>
            <person name="Brown D.W."/>
            <person name="Divon H."/>
            <person name="Uhlig S."/>
            <person name="Proctor R.H."/>
        </authorList>
    </citation>
    <scope>NUCLEOTIDE SEQUENCE [LARGE SCALE GENOMIC DNA]</scope>
    <source>
        <strain evidence="2 3">NRRL 20459</strain>
    </source>
</reference>
<dbReference type="OrthoDB" id="45365at2759"/>
<dbReference type="AlphaFoldDB" id="A0A8H4L0H3"/>
<feature type="chain" id="PRO_5034096338" evidence="1">
    <location>
        <begin position="19"/>
        <end position="362"/>
    </location>
</feature>
<gene>
    <name evidence="2" type="ORF">FALBO_13799</name>
</gene>
<feature type="signal peptide" evidence="1">
    <location>
        <begin position="1"/>
        <end position="18"/>
    </location>
</feature>
<name>A0A8H4L0H3_9HYPO</name>
<dbReference type="PANTHER" id="PTHR46375">
    <property type="entry name" value="KELCH REPEAT AND BTB DOMAIN-CONTAINING PROTEIN 13-RELATED"/>
    <property type="match status" value="1"/>
</dbReference>
<evidence type="ECO:0000313" key="2">
    <source>
        <dbReference type="EMBL" id="KAF4459447.1"/>
    </source>
</evidence>
<dbReference type="InterPro" id="IPR052392">
    <property type="entry name" value="Kelch-BTB_domain-containing"/>
</dbReference>
<keyword evidence="1" id="KW-0732">Signal</keyword>
<accession>A0A8H4L0H3</accession>
<organism evidence="2 3">
    <name type="scientific">Fusarium albosuccineum</name>
    <dbReference type="NCBI Taxonomy" id="1237068"/>
    <lineage>
        <taxon>Eukaryota</taxon>
        <taxon>Fungi</taxon>
        <taxon>Dikarya</taxon>
        <taxon>Ascomycota</taxon>
        <taxon>Pezizomycotina</taxon>
        <taxon>Sordariomycetes</taxon>
        <taxon>Hypocreomycetidae</taxon>
        <taxon>Hypocreales</taxon>
        <taxon>Nectriaceae</taxon>
        <taxon>Fusarium</taxon>
        <taxon>Fusarium decemcellulare species complex</taxon>
    </lineage>
</organism>
<comment type="caution">
    <text evidence="2">The sequence shown here is derived from an EMBL/GenBank/DDBJ whole genome shotgun (WGS) entry which is preliminary data.</text>
</comment>
<dbReference type="SUPFAM" id="SSF117281">
    <property type="entry name" value="Kelch motif"/>
    <property type="match status" value="1"/>
</dbReference>
<keyword evidence="3" id="KW-1185">Reference proteome</keyword>
<sequence>MTLLEGLLMLVTFGAATATPISVHDSPNQLWTNLSSLPRLRQEHSTVVVDDNTIAVVGGVTPLGDATQFTGVRTVDWLHLYDIPSDSWRTAAPSPYKVNHPNVAAKNGLIYLLGGLIDASDPPEPLPEWIASGESHVYDPEADKWTKLESMPPGTERGSAVMGVYDELIYLAGGMTVLDGPYQDAVTTVTAFNTTSGKWQRLVDTAANIPEGRQHAAGAIVDDTFYVVGGRWFDKSNVKDEVFMLDLKNQGAGWATSGRHMPTARGGIAGAVVGRKMYTFGGEANLDTVTGLFDNVEVMDPDTQEWAELKPMAVPRHGTSAVAVGNEIYIPGGGLQQDGLTVVVNGVENFINTTNHFDVLDV</sequence>
<dbReference type="EMBL" id="JAADYS010002171">
    <property type="protein sequence ID" value="KAF4459447.1"/>
    <property type="molecule type" value="Genomic_DNA"/>
</dbReference>
<dbReference type="Gene3D" id="2.120.10.80">
    <property type="entry name" value="Kelch-type beta propeller"/>
    <property type="match status" value="2"/>
</dbReference>
<evidence type="ECO:0000313" key="3">
    <source>
        <dbReference type="Proteomes" id="UP000554235"/>
    </source>
</evidence>